<dbReference type="AlphaFoldDB" id="A0A1I4HRX8"/>
<dbReference type="OrthoDB" id="2963178at2"/>
<evidence type="ECO:0008006" key="5">
    <source>
        <dbReference type="Google" id="ProtNLM"/>
    </source>
</evidence>
<name>A0A1I4HRX8_9BACI</name>
<gene>
    <name evidence="3" type="ORF">SAMN04487943_101565</name>
</gene>
<dbReference type="RefSeq" id="WP_091480819.1">
    <property type="nucleotide sequence ID" value="NZ_FOTR01000001.1"/>
</dbReference>
<evidence type="ECO:0000313" key="4">
    <source>
        <dbReference type="Proteomes" id="UP000198565"/>
    </source>
</evidence>
<organism evidence="3 4">
    <name type="scientific">Gracilibacillus orientalis</name>
    <dbReference type="NCBI Taxonomy" id="334253"/>
    <lineage>
        <taxon>Bacteria</taxon>
        <taxon>Bacillati</taxon>
        <taxon>Bacillota</taxon>
        <taxon>Bacilli</taxon>
        <taxon>Bacillales</taxon>
        <taxon>Bacillaceae</taxon>
        <taxon>Gracilibacillus</taxon>
    </lineage>
</organism>
<feature type="region of interest" description="Disordered" evidence="1">
    <location>
        <begin position="85"/>
        <end position="142"/>
    </location>
</feature>
<evidence type="ECO:0000313" key="3">
    <source>
        <dbReference type="EMBL" id="SFL44086.1"/>
    </source>
</evidence>
<keyword evidence="2" id="KW-0472">Membrane</keyword>
<proteinExistence type="predicted"/>
<evidence type="ECO:0000256" key="1">
    <source>
        <dbReference type="SAM" id="MobiDB-lite"/>
    </source>
</evidence>
<keyword evidence="4" id="KW-1185">Reference proteome</keyword>
<accession>A0A1I4HRX8</accession>
<reference evidence="4" key="1">
    <citation type="submission" date="2016-10" db="EMBL/GenBank/DDBJ databases">
        <authorList>
            <person name="Varghese N."/>
            <person name="Submissions S."/>
        </authorList>
    </citation>
    <scope>NUCLEOTIDE SEQUENCE [LARGE SCALE GENOMIC DNA]</scope>
    <source>
        <strain evidence="4">CGMCC 1.4250</strain>
    </source>
</reference>
<dbReference type="Proteomes" id="UP000198565">
    <property type="component" value="Unassembled WGS sequence"/>
</dbReference>
<keyword evidence="2" id="KW-1133">Transmembrane helix</keyword>
<feature type="compositionally biased region" description="Acidic residues" evidence="1">
    <location>
        <begin position="105"/>
        <end position="125"/>
    </location>
</feature>
<dbReference type="EMBL" id="FOTR01000001">
    <property type="protein sequence ID" value="SFL44086.1"/>
    <property type="molecule type" value="Genomic_DNA"/>
</dbReference>
<keyword evidence="2" id="KW-0812">Transmembrane</keyword>
<sequence length="287" mass="32408">MSHNEDELIKELKNLKSNAKLDPQKKESMKMVLQQHAKKKRAKSKTKHSFIWFSTAAAILICGGLIYTLINTDQITLPADDNQQIEEVGNAGGDPKEPNDMEGLGMEESDDNDEQATPGEEDSGNEEVSQQEFKVDKLGNETQTIIPEGTEEKINVVNFRIEPYGIDYQVAELLNKYVIEENTVKHHGEDDMVGSIRLSVEENETIEQLSKEFQEKYSEEFDNVSEVTEPTDGDNPYSGLTQRVSATPQGYYLYQIEENVLVIQYEYDAGASDGMGPRLQKFIESIR</sequence>
<feature type="transmembrane region" description="Helical" evidence="2">
    <location>
        <begin position="50"/>
        <end position="70"/>
    </location>
</feature>
<dbReference type="STRING" id="334253.SAMN04487943_101565"/>
<evidence type="ECO:0000256" key="2">
    <source>
        <dbReference type="SAM" id="Phobius"/>
    </source>
</evidence>
<protein>
    <recommendedName>
        <fullName evidence="5">DUF4367 domain-containing protein</fullName>
    </recommendedName>
</protein>